<sequence length="154" mass="17262">EPFYKQIEHCYQGNQYTSVSNNVHGFTTYQIGLHACCSSSSTTPTNCQQISQKLSLVQTIAGAPTKPTNVLWNPGNPVYISWEAPQHLNGNLNGYYVQYGLINEDIAMEDLKTVNMQSETKIICSDANNQSIYWAKVTAYNMNPDKTMVYGNYS</sequence>
<accession>H2YCI7</accession>
<reference evidence="3" key="1">
    <citation type="submission" date="2003-08" db="EMBL/GenBank/DDBJ databases">
        <authorList>
            <person name="Birren B."/>
            <person name="Nusbaum C."/>
            <person name="Abebe A."/>
            <person name="Abouelleil A."/>
            <person name="Adekoya E."/>
            <person name="Ait-zahra M."/>
            <person name="Allen N."/>
            <person name="Allen T."/>
            <person name="An P."/>
            <person name="Anderson M."/>
            <person name="Anderson S."/>
            <person name="Arachchi H."/>
            <person name="Armbruster J."/>
            <person name="Bachantsang P."/>
            <person name="Baldwin J."/>
            <person name="Barry A."/>
            <person name="Bayul T."/>
            <person name="Blitshsteyn B."/>
            <person name="Bloom T."/>
            <person name="Blye J."/>
            <person name="Boguslavskiy L."/>
            <person name="Borowsky M."/>
            <person name="Boukhgalter B."/>
            <person name="Brunache A."/>
            <person name="Butler J."/>
            <person name="Calixte N."/>
            <person name="Calvo S."/>
            <person name="Camarata J."/>
            <person name="Campo K."/>
            <person name="Chang J."/>
            <person name="Cheshatsang Y."/>
            <person name="Citroen M."/>
            <person name="Collymore A."/>
            <person name="Considine T."/>
            <person name="Cook A."/>
            <person name="Cooke P."/>
            <person name="Corum B."/>
            <person name="Cuomo C."/>
            <person name="David R."/>
            <person name="Dawoe T."/>
            <person name="Degray S."/>
            <person name="Dodge S."/>
            <person name="Dooley K."/>
            <person name="Dorje P."/>
            <person name="Dorjee K."/>
            <person name="Dorris L."/>
            <person name="Duffey N."/>
            <person name="Dupes A."/>
            <person name="Elkins T."/>
            <person name="Engels R."/>
            <person name="Erickson J."/>
            <person name="Farina A."/>
            <person name="Faro S."/>
            <person name="Ferreira P."/>
            <person name="Fischer H."/>
            <person name="Fitzgerald M."/>
            <person name="Foley K."/>
            <person name="Gage D."/>
            <person name="Galagan J."/>
            <person name="Gearin G."/>
            <person name="Gnerre S."/>
            <person name="Gnirke A."/>
            <person name="Goyette A."/>
            <person name="Graham J."/>
            <person name="Grandbois E."/>
            <person name="Gyaltsen K."/>
            <person name="Hafez N."/>
            <person name="Hagopian D."/>
            <person name="Hagos B."/>
            <person name="Hall J."/>
            <person name="Hatcher B."/>
            <person name="Heller A."/>
            <person name="Higgins H."/>
            <person name="Honan T."/>
            <person name="Horn A."/>
            <person name="Houde N."/>
            <person name="Hughes L."/>
            <person name="Hulme W."/>
            <person name="Husby E."/>
            <person name="Iliev I."/>
            <person name="Jaffe D."/>
            <person name="Jones C."/>
            <person name="Kamal M."/>
            <person name="Kamat A."/>
            <person name="Kamvysselis M."/>
            <person name="Karlsson E."/>
            <person name="Kells C."/>
            <person name="Kieu A."/>
            <person name="Kisner P."/>
            <person name="Kodira C."/>
            <person name="Kulbokas E."/>
            <person name="Labutti K."/>
            <person name="Lama D."/>
            <person name="Landers T."/>
            <person name="Leger J."/>
            <person name="Levine S."/>
            <person name="Lewis D."/>
            <person name="Lewis T."/>
            <person name="Lindblad-toh K."/>
            <person name="Liu X."/>
            <person name="Lokyitsang T."/>
            <person name="Lokyitsang Y."/>
            <person name="Lucien O."/>
            <person name="Lui A."/>
            <person name="Ma L.J."/>
            <person name="Mabbitt R."/>
            <person name="Macdonald J."/>
            <person name="Maclean C."/>
            <person name="Major J."/>
            <person name="Manning J."/>
            <person name="Marabella R."/>
            <person name="Maru K."/>
            <person name="Matthews C."/>
            <person name="Mauceli E."/>
            <person name="Mccarthy M."/>
            <person name="Mcdonough S."/>
            <person name="Mcghee T."/>
            <person name="Meldrim J."/>
            <person name="Meneus L."/>
            <person name="Mesirov J."/>
            <person name="Mihalev A."/>
            <person name="Mihova T."/>
            <person name="Mikkelsen T."/>
            <person name="Mlenga V."/>
            <person name="Moru K."/>
            <person name="Mozes J."/>
            <person name="Mulrain L."/>
            <person name="Munson G."/>
            <person name="Naylor J."/>
            <person name="Newes C."/>
            <person name="Nguyen C."/>
            <person name="Nguyen N."/>
            <person name="Nguyen T."/>
            <person name="Nicol R."/>
            <person name="Nielsen C."/>
            <person name="Nizzari M."/>
            <person name="Norbu C."/>
            <person name="Norbu N."/>
            <person name="O'donnell P."/>
            <person name="Okoawo O."/>
            <person name="O'leary S."/>
            <person name="Omotosho B."/>
            <person name="O'neill K."/>
            <person name="Osman S."/>
            <person name="Parker S."/>
            <person name="Perrin D."/>
            <person name="Phunkhang P."/>
            <person name="Piqani B."/>
            <person name="Purcell S."/>
            <person name="Rachupka T."/>
            <person name="Ramasamy U."/>
            <person name="Rameau R."/>
            <person name="Ray V."/>
            <person name="Raymond C."/>
            <person name="Retta R."/>
            <person name="Richardson S."/>
            <person name="Rise C."/>
            <person name="Rodriguez J."/>
            <person name="Rogers J."/>
            <person name="Rogov P."/>
            <person name="Rutman M."/>
            <person name="Schupbach R."/>
            <person name="Seaman C."/>
            <person name="Settipalli S."/>
            <person name="Sharpe T."/>
            <person name="Sheridan J."/>
            <person name="Sherpa N."/>
            <person name="Shi J."/>
            <person name="Smirnov S."/>
            <person name="Smith C."/>
            <person name="Sougnez C."/>
            <person name="Spencer B."/>
            <person name="Stalker J."/>
            <person name="Stange-thomann N."/>
            <person name="Stavropoulos S."/>
            <person name="Stetson K."/>
            <person name="Stone C."/>
            <person name="Stone S."/>
            <person name="Stubbs M."/>
            <person name="Talamas J."/>
            <person name="Tchuinga P."/>
            <person name="Tenzing P."/>
            <person name="Tesfaye S."/>
            <person name="Theodore J."/>
            <person name="Thoulutsang Y."/>
            <person name="Topham K."/>
            <person name="Towey S."/>
            <person name="Tsamla T."/>
            <person name="Tsomo N."/>
            <person name="Vallee D."/>
            <person name="Vassiliev H."/>
            <person name="Venkataraman V."/>
            <person name="Vinson J."/>
            <person name="Vo A."/>
            <person name="Wade C."/>
            <person name="Wang S."/>
            <person name="Wangchuk T."/>
            <person name="Wangdi T."/>
            <person name="Whittaker C."/>
            <person name="Wilkinson J."/>
            <person name="Wu Y."/>
            <person name="Wyman D."/>
            <person name="Yadav S."/>
            <person name="Yang S."/>
            <person name="Yang X."/>
            <person name="Yeager S."/>
            <person name="Yee E."/>
            <person name="Young G."/>
            <person name="Zainoun J."/>
            <person name="Zembeck L."/>
            <person name="Zimmer A."/>
            <person name="Zody M."/>
            <person name="Lander E."/>
        </authorList>
    </citation>
    <scope>NUCLEOTIDE SEQUENCE [LARGE SCALE GENOMIC DNA]</scope>
</reference>
<feature type="domain" description="Fibronectin type-III" evidence="1">
    <location>
        <begin position="63"/>
        <end position="154"/>
    </location>
</feature>
<dbReference type="InParanoid" id="H2YCI7"/>
<dbReference type="PROSITE" id="PS50853">
    <property type="entry name" value="FN3"/>
    <property type="match status" value="1"/>
</dbReference>
<dbReference type="Proteomes" id="UP000007875">
    <property type="component" value="Unassembled WGS sequence"/>
</dbReference>
<reference evidence="2" key="3">
    <citation type="submission" date="2025-09" db="UniProtKB">
        <authorList>
            <consortium name="Ensembl"/>
        </authorList>
    </citation>
    <scope>IDENTIFICATION</scope>
</reference>
<dbReference type="InterPro" id="IPR036116">
    <property type="entry name" value="FN3_sf"/>
</dbReference>
<dbReference type="InterPro" id="IPR003961">
    <property type="entry name" value="FN3_dom"/>
</dbReference>
<reference evidence="2" key="2">
    <citation type="submission" date="2025-08" db="UniProtKB">
        <authorList>
            <consortium name="Ensembl"/>
        </authorList>
    </citation>
    <scope>IDENTIFICATION</scope>
</reference>
<protein>
    <recommendedName>
        <fullName evidence="1">Fibronectin type-III domain-containing protein</fullName>
    </recommendedName>
</protein>
<organism evidence="2 3">
    <name type="scientific">Ciona savignyi</name>
    <name type="common">Pacific transparent sea squirt</name>
    <dbReference type="NCBI Taxonomy" id="51511"/>
    <lineage>
        <taxon>Eukaryota</taxon>
        <taxon>Metazoa</taxon>
        <taxon>Chordata</taxon>
        <taxon>Tunicata</taxon>
        <taxon>Ascidiacea</taxon>
        <taxon>Phlebobranchia</taxon>
        <taxon>Cionidae</taxon>
        <taxon>Ciona</taxon>
    </lineage>
</organism>
<keyword evidence="3" id="KW-1185">Reference proteome</keyword>
<dbReference type="HOGENOM" id="CLU_1708225_0_0_1"/>
<dbReference type="Gene3D" id="2.60.40.10">
    <property type="entry name" value="Immunoglobulins"/>
    <property type="match status" value="1"/>
</dbReference>
<evidence type="ECO:0000259" key="1">
    <source>
        <dbReference type="PROSITE" id="PS50853"/>
    </source>
</evidence>
<dbReference type="Ensembl" id="ENSCSAVT00000003080.1">
    <property type="protein sequence ID" value="ENSCSAVP00000003035.1"/>
    <property type="gene ID" value="ENSCSAVG00000001799.1"/>
</dbReference>
<dbReference type="CDD" id="cd00063">
    <property type="entry name" value="FN3"/>
    <property type="match status" value="1"/>
</dbReference>
<name>H2YCI7_CIOSA</name>
<proteinExistence type="predicted"/>
<evidence type="ECO:0000313" key="2">
    <source>
        <dbReference type="Ensembl" id="ENSCSAVP00000003035.1"/>
    </source>
</evidence>
<dbReference type="SUPFAM" id="SSF49265">
    <property type="entry name" value="Fibronectin type III"/>
    <property type="match status" value="1"/>
</dbReference>
<dbReference type="GeneTree" id="ENSGT00390000008651"/>
<dbReference type="AlphaFoldDB" id="H2YCI7"/>
<evidence type="ECO:0000313" key="3">
    <source>
        <dbReference type="Proteomes" id="UP000007875"/>
    </source>
</evidence>
<dbReference type="InterPro" id="IPR013783">
    <property type="entry name" value="Ig-like_fold"/>
</dbReference>